<name>A0A8H5M6S9_9AGAR</name>
<feature type="compositionally biased region" description="Low complexity" evidence="1">
    <location>
        <begin position="128"/>
        <end position="145"/>
    </location>
</feature>
<feature type="compositionally biased region" description="Basic and acidic residues" evidence="1">
    <location>
        <begin position="227"/>
        <end position="236"/>
    </location>
</feature>
<evidence type="ECO:0000256" key="1">
    <source>
        <dbReference type="SAM" id="MobiDB-lite"/>
    </source>
</evidence>
<dbReference type="AlphaFoldDB" id="A0A8H5M6S9"/>
<feature type="region of interest" description="Disordered" evidence="1">
    <location>
        <begin position="425"/>
        <end position="541"/>
    </location>
</feature>
<gene>
    <name evidence="2" type="ORF">D9757_008398</name>
</gene>
<dbReference type="Proteomes" id="UP000518752">
    <property type="component" value="Unassembled WGS sequence"/>
</dbReference>
<dbReference type="EMBL" id="JAACJN010000048">
    <property type="protein sequence ID" value="KAF5383360.1"/>
    <property type="molecule type" value="Genomic_DNA"/>
</dbReference>
<feature type="compositionally biased region" description="Basic and acidic residues" evidence="1">
    <location>
        <begin position="500"/>
        <end position="512"/>
    </location>
</feature>
<keyword evidence="3" id="KW-1185">Reference proteome</keyword>
<proteinExistence type="predicted"/>
<feature type="compositionally biased region" description="Basic and acidic residues" evidence="1">
    <location>
        <begin position="203"/>
        <end position="213"/>
    </location>
</feature>
<evidence type="ECO:0000313" key="3">
    <source>
        <dbReference type="Proteomes" id="UP000518752"/>
    </source>
</evidence>
<accession>A0A8H5M6S9</accession>
<reference evidence="2 3" key="1">
    <citation type="journal article" date="2020" name="ISME J.">
        <title>Uncovering the hidden diversity of litter-decomposition mechanisms in mushroom-forming fungi.</title>
        <authorList>
            <person name="Floudas D."/>
            <person name="Bentzer J."/>
            <person name="Ahren D."/>
            <person name="Johansson T."/>
            <person name="Persson P."/>
            <person name="Tunlid A."/>
        </authorList>
    </citation>
    <scope>NUCLEOTIDE SEQUENCE [LARGE SCALE GENOMIC DNA]</scope>
    <source>
        <strain evidence="2 3">CBS 406.79</strain>
    </source>
</reference>
<protein>
    <submittedName>
        <fullName evidence="2">Uncharacterized protein</fullName>
    </submittedName>
</protein>
<comment type="caution">
    <text evidence="2">The sequence shown here is derived from an EMBL/GenBank/DDBJ whole genome shotgun (WGS) entry which is preliminary data.</text>
</comment>
<evidence type="ECO:0000313" key="2">
    <source>
        <dbReference type="EMBL" id="KAF5383360.1"/>
    </source>
</evidence>
<sequence length="541" mass="57036">MASSGVRQRRVVYKRGSTGNRLGYPSFSLITLFHEPGALYPLEHVHYHFYYLSRSLSLSLSYLSTMPGKKNPTPSADPARPRNNFRGEKRSNEAGPTQKTTAASRRGKTPSSQGGAPPFSPDAGTVDASGRPSRGSIGSSGSAAPLQRTPLPPNLSSNSTSGATQSRRAGYGGKHPSIRVPSQPTKRRAGARPPPPTPLPIDTKLRIEQETRPLSKVTPSQYKKRVNQLEHNDKLGDLPPQDMLQSRKGNRGGARQNGSSRTLVKRKPKMNEATLSEAGSGSGGTPIFPVPAALESIPIGTASASAFDAAVSIPIPVPKDIPASPSFALTRPSGKPLFLPDLEHEISFSQSSNLSADLLSAPYISTASSLPAVAAEPDSQSEYNCGSSVLRTTVKAEFDSSLDSGSGAGAEGNAALGIDAESLKSAGSARGGENVDESTRPPSPPAVSEPVIRTSVTSDVTSSGSGSPSPSAISSSLDLSVTSNTSDLLRTPRKSCKIRVRPDFTRSPEKERKRGRHPPPSDRDDDDDDDLPPSPTRASRK</sequence>
<feature type="compositionally biased region" description="Low complexity" evidence="1">
    <location>
        <begin position="454"/>
        <end position="488"/>
    </location>
</feature>
<feature type="compositionally biased region" description="Polar residues" evidence="1">
    <location>
        <begin position="94"/>
        <end position="114"/>
    </location>
</feature>
<organism evidence="2 3">
    <name type="scientific">Collybiopsis confluens</name>
    <dbReference type="NCBI Taxonomy" id="2823264"/>
    <lineage>
        <taxon>Eukaryota</taxon>
        <taxon>Fungi</taxon>
        <taxon>Dikarya</taxon>
        <taxon>Basidiomycota</taxon>
        <taxon>Agaricomycotina</taxon>
        <taxon>Agaricomycetes</taxon>
        <taxon>Agaricomycetidae</taxon>
        <taxon>Agaricales</taxon>
        <taxon>Marasmiineae</taxon>
        <taxon>Omphalotaceae</taxon>
        <taxon>Collybiopsis</taxon>
    </lineage>
</organism>
<feature type="region of interest" description="Disordered" evidence="1">
    <location>
        <begin position="66"/>
        <end position="269"/>
    </location>
</feature>